<dbReference type="GeneID" id="60881625"/>
<gene>
    <name evidence="3" type="ORF">CXT95_09370</name>
</gene>
<evidence type="ECO:0000313" key="4">
    <source>
        <dbReference type="Proteomes" id="UP000236075"/>
    </source>
</evidence>
<keyword evidence="2" id="KW-0812">Transmembrane</keyword>
<keyword evidence="2" id="KW-0449">Lipoprotein</keyword>
<feature type="chain" id="PRO_5043057014" evidence="2">
    <location>
        <begin position="19"/>
        <end position="477"/>
    </location>
</feature>
<feature type="signal peptide" evidence="2">
    <location>
        <begin position="1"/>
        <end position="18"/>
    </location>
</feature>
<dbReference type="InterPro" id="IPR003423">
    <property type="entry name" value="OMP_efflux"/>
</dbReference>
<dbReference type="InterPro" id="IPR010131">
    <property type="entry name" value="MdtP/NodT-like"/>
</dbReference>
<proteinExistence type="inferred from homology"/>
<organism evidence="3 4">
    <name type="scientific">Akkermansia muciniphila</name>
    <dbReference type="NCBI Taxonomy" id="239935"/>
    <lineage>
        <taxon>Bacteria</taxon>
        <taxon>Pseudomonadati</taxon>
        <taxon>Verrucomicrobiota</taxon>
        <taxon>Verrucomicrobiia</taxon>
        <taxon>Verrucomicrobiales</taxon>
        <taxon>Akkermansiaceae</taxon>
        <taxon>Akkermansia</taxon>
    </lineage>
</organism>
<dbReference type="EMBL" id="PJLB01000011">
    <property type="protein sequence ID" value="PND00424.1"/>
    <property type="molecule type" value="Genomic_DNA"/>
</dbReference>
<dbReference type="Gene3D" id="1.20.1600.10">
    <property type="entry name" value="Outer membrane efflux proteins (OEP)"/>
    <property type="match status" value="1"/>
</dbReference>
<accession>A0A2N8ISV9</accession>
<comment type="caution">
    <text evidence="3">The sequence shown here is derived from an EMBL/GenBank/DDBJ whole genome shotgun (WGS) entry which is preliminary data.</text>
</comment>
<protein>
    <submittedName>
        <fullName evidence="3">RND transporter</fullName>
    </submittedName>
</protein>
<dbReference type="Gene3D" id="2.20.200.10">
    <property type="entry name" value="Outer membrane efflux proteins (OEP)"/>
    <property type="match status" value="1"/>
</dbReference>
<sequence>MRTNPYITRAILLGTAFAASSCMMGPDFKPVDMPMPAAFRGAPAATESIADLPWWKVFKNKDLQDLLTDTYNNNRDLKATMARVEKARQYITITEAPLFPWADYSGSVSKGSNYTGGSIAQTTGTTLTPGAIDAGISWELDIWGKTRRMTEAARADYLASEEGQRALMLSLLRQVADSYLQLLQLDEQLAIVQKSVESYSESLRLFDEQLEGQVGDRLQVASAKAALASSQAQIPAIQVQIANLENAVSVLAGRAPGHIRRSGSTRDIAYNVKVPAGIPAYILSRRPDVRQSEYQLRAANAEVGVAIANYFPTISLTAAGGLASADLRHVQGRRGGWGLGANLTGPLFQAGKLTASEKAAKAEFLAARNDYEQTVLNALAEVSSTLIQRDKLRSITATQSEAVEAYHTAVKLSFERYRTGLSNYIEVLYAQQNLYPAQIQLSQYYYQHASTLVSLYTALGGGWNMSHKAIMDGPARQ</sequence>
<dbReference type="PANTHER" id="PTHR30203">
    <property type="entry name" value="OUTER MEMBRANE CATION EFFLUX PROTEIN"/>
    <property type="match status" value="1"/>
</dbReference>
<dbReference type="GO" id="GO:0005886">
    <property type="term" value="C:plasma membrane"/>
    <property type="evidence" value="ECO:0007669"/>
    <property type="project" value="UniProtKB-SubCell"/>
</dbReference>
<reference evidence="3 4" key="1">
    <citation type="journal article" date="2017" name="BMC Genomics">
        <title>Genome sequencing of 39 Akkermansia muciniphila isolates reveals its population structure, genomic and functional diverisity, and global distribution in mammalian gut microbiotas.</title>
        <authorList>
            <person name="Guo X."/>
            <person name="Li S."/>
            <person name="Zhang J."/>
            <person name="Wu F."/>
            <person name="Li X."/>
            <person name="Wu D."/>
            <person name="Zhang M."/>
            <person name="Ou Z."/>
            <person name="Jie Z."/>
            <person name="Yan Q."/>
            <person name="Li P."/>
            <person name="Yi J."/>
            <person name="Peng Y."/>
        </authorList>
    </citation>
    <scope>NUCLEOTIDE SEQUENCE [LARGE SCALE GENOMIC DNA]</scope>
    <source>
        <strain evidence="3 4">GP28</strain>
    </source>
</reference>
<keyword evidence="2" id="KW-0564">Palmitate</keyword>
<dbReference type="NCBIfam" id="TIGR01845">
    <property type="entry name" value="outer_NodT"/>
    <property type="match status" value="1"/>
</dbReference>
<dbReference type="PROSITE" id="PS51257">
    <property type="entry name" value="PROKAR_LIPOPROTEIN"/>
    <property type="match status" value="1"/>
</dbReference>
<name>A0A2N8ISV9_9BACT</name>
<dbReference type="GO" id="GO:0015562">
    <property type="term" value="F:efflux transmembrane transporter activity"/>
    <property type="evidence" value="ECO:0007669"/>
    <property type="project" value="InterPro"/>
</dbReference>
<dbReference type="Pfam" id="PF02321">
    <property type="entry name" value="OEP"/>
    <property type="match status" value="2"/>
</dbReference>
<evidence type="ECO:0000313" key="3">
    <source>
        <dbReference type="EMBL" id="PND00424.1"/>
    </source>
</evidence>
<keyword evidence="2" id="KW-0472">Membrane</keyword>
<evidence type="ECO:0000256" key="2">
    <source>
        <dbReference type="RuleBase" id="RU362097"/>
    </source>
</evidence>
<comment type="similarity">
    <text evidence="1 2">Belongs to the outer membrane factor (OMF) (TC 1.B.17) family.</text>
</comment>
<dbReference type="Proteomes" id="UP000236075">
    <property type="component" value="Unassembled WGS sequence"/>
</dbReference>
<evidence type="ECO:0000256" key="1">
    <source>
        <dbReference type="ARBA" id="ARBA00007613"/>
    </source>
</evidence>
<dbReference type="RefSeq" id="WP_102740362.1">
    <property type="nucleotide sequence ID" value="NZ_AP021898.1"/>
</dbReference>
<dbReference type="AlphaFoldDB" id="A0A2N8ISV9"/>
<dbReference type="SUPFAM" id="SSF56954">
    <property type="entry name" value="Outer membrane efflux proteins (OEP)"/>
    <property type="match status" value="1"/>
</dbReference>
<comment type="subcellular location">
    <subcellularLocation>
        <location evidence="2">Cell membrane</location>
        <topology evidence="2">Lipid-anchor</topology>
    </subcellularLocation>
</comment>
<keyword evidence="2" id="KW-0732">Signal</keyword>
<keyword evidence="2" id="KW-1134">Transmembrane beta strand</keyword>